<proteinExistence type="predicted"/>
<dbReference type="AlphaFoldDB" id="A0A5B8IWQ9"/>
<dbReference type="EMBL" id="CP042261">
    <property type="protein sequence ID" value="QDY70124.1"/>
    <property type="molecule type" value="Genomic_DNA"/>
</dbReference>
<dbReference type="OrthoDB" id="9971050at2"/>
<dbReference type="Pfam" id="PF24729">
    <property type="entry name" value="Acb2_Tad1_hairpin"/>
    <property type="match status" value="1"/>
</dbReference>
<name>A0A5B8IWQ9_9RHOB</name>
<gene>
    <name evidence="3" type="ORF">FPZ52_11160</name>
</gene>
<sequence length="63" mass="6636">MNVTNEGFNPSGSEDIAAIKKAANELAAVIEKHAPACRRRSVALTHLETASMFAVKAVVEPDG</sequence>
<evidence type="ECO:0000259" key="2">
    <source>
        <dbReference type="Pfam" id="PF24729"/>
    </source>
</evidence>
<keyword evidence="4" id="KW-1185">Reference proteome</keyword>
<accession>A0A5B8IWQ9</accession>
<evidence type="ECO:0000313" key="3">
    <source>
        <dbReference type="EMBL" id="QDY70124.1"/>
    </source>
</evidence>
<reference evidence="3 4" key="1">
    <citation type="submission" date="2019-07" db="EMBL/GenBank/DDBJ databases">
        <title>Litoreibacter alkalisoli sp. nov., isolated from saline-alkaline soil.</title>
        <authorList>
            <person name="Wang S."/>
            <person name="Xu L."/>
            <person name="Xing Y.-T."/>
            <person name="Sun J.-Q."/>
        </authorList>
    </citation>
    <scope>NUCLEOTIDE SEQUENCE [LARGE SCALE GENOMIC DNA]</scope>
    <source>
        <strain evidence="3 4">LN3S51</strain>
    </source>
</reference>
<evidence type="ECO:0000313" key="4">
    <source>
        <dbReference type="Proteomes" id="UP000318483"/>
    </source>
</evidence>
<dbReference type="Proteomes" id="UP000318483">
    <property type="component" value="Chromosome"/>
</dbReference>
<keyword evidence="1" id="KW-0547">Nucleotide-binding</keyword>
<dbReference type="InterPro" id="IPR056098">
    <property type="entry name" value="Acb2/Tad1_hairpin"/>
</dbReference>
<evidence type="ECO:0000256" key="1">
    <source>
        <dbReference type="ARBA" id="ARBA00022741"/>
    </source>
</evidence>
<dbReference type="RefSeq" id="WP_146365520.1">
    <property type="nucleotide sequence ID" value="NZ_CP042261.1"/>
</dbReference>
<dbReference type="GO" id="GO:0000166">
    <property type="term" value="F:nucleotide binding"/>
    <property type="evidence" value="ECO:0007669"/>
    <property type="project" value="UniProtKB-KW"/>
</dbReference>
<feature type="domain" description="Acb2/Tad1 hairpin" evidence="2">
    <location>
        <begin position="7"/>
        <end position="58"/>
    </location>
</feature>
<dbReference type="KEGG" id="lit:FPZ52_11160"/>
<organism evidence="3 4">
    <name type="scientific">Qingshengfaniella alkalisoli</name>
    <dbReference type="NCBI Taxonomy" id="2599296"/>
    <lineage>
        <taxon>Bacteria</taxon>
        <taxon>Pseudomonadati</taxon>
        <taxon>Pseudomonadota</taxon>
        <taxon>Alphaproteobacteria</taxon>
        <taxon>Rhodobacterales</taxon>
        <taxon>Paracoccaceae</taxon>
        <taxon>Qingshengfaniella</taxon>
    </lineage>
</organism>
<protein>
    <recommendedName>
        <fullName evidence="2">Acb2/Tad1 hairpin domain-containing protein</fullName>
    </recommendedName>
</protein>